<feature type="region of interest" description="Disordered" evidence="5">
    <location>
        <begin position="45"/>
        <end position="67"/>
    </location>
</feature>
<dbReference type="STRING" id="1051890.A0A3N4LR69"/>
<proteinExistence type="predicted"/>
<protein>
    <recommendedName>
        <fullName evidence="6">Fork-head domain-containing protein</fullName>
    </recommendedName>
</protein>
<dbReference type="Proteomes" id="UP000267821">
    <property type="component" value="Unassembled WGS sequence"/>
</dbReference>
<evidence type="ECO:0000256" key="5">
    <source>
        <dbReference type="SAM" id="MobiDB-lite"/>
    </source>
</evidence>
<feature type="domain" description="Fork-head" evidence="6">
    <location>
        <begin position="217"/>
        <end position="311"/>
    </location>
</feature>
<dbReference type="InterPro" id="IPR018122">
    <property type="entry name" value="TF_fork_head_CS_1"/>
</dbReference>
<dbReference type="PRINTS" id="PR00053">
    <property type="entry name" value="FORKHEAD"/>
</dbReference>
<evidence type="ECO:0000256" key="4">
    <source>
        <dbReference type="PROSITE-ProRule" id="PRU00089"/>
    </source>
</evidence>
<evidence type="ECO:0000256" key="3">
    <source>
        <dbReference type="ARBA" id="ARBA00023242"/>
    </source>
</evidence>
<evidence type="ECO:0000313" key="8">
    <source>
        <dbReference type="Proteomes" id="UP000267821"/>
    </source>
</evidence>
<dbReference type="InterPro" id="IPR036388">
    <property type="entry name" value="WH-like_DNA-bd_sf"/>
</dbReference>
<feature type="compositionally biased region" description="Basic and acidic residues" evidence="5">
    <location>
        <begin position="385"/>
        <end position="394"/>
    </location>
</feature>
<dbReference type="GO" id="GO:0005634">
    <property type="term" value="C:nucleus"/>
    <property type="evidence" value="ECO:0007669"/>
    <property type="project" value="UniProtKB-SubCell"/>
</dbReference>
<evidence type="ECO:0000256" key="2">
    <source>
        <dbReference type="ARBA" id="ARBA00023125"/>
    </source>
</evidence>
<evidence type="ECO:0000313" key="7">
    <source>
        <dbReference type="EMBL" id="RPB25413.1"/>
    </source>
</evidence>
<dbReference type="AlphaFoldDB" id="A0A3N4LR69"/>
<comment type="subcellular location">
    <subcellularLocation>
        <location evidence="1 4">Nucleus</location>
    </subcellularLocation>
</comment>
<dbReference type="FunFam" id="1.10.10.10:FF:000260">
    <property type="entry name" value="Forkhead transcription factor (Sep1)"/>
    <property type="match status" value="1"/>
</dbReference>
<gene>
    <name evidence="7" type="ORF">L211DRAFT_848253</name>
</gene>
<feature type="compositionally biased region" description="Polar residues" evidence="5">
    <location>
        <begin position="490"/>
        <end position="501"/>
    </location>
</feature>
<dbReference type="InterPro" id="IPR030456">
    <property type="entry name" value="TF_fork_head_CS_2"/>
</dbReference>
<feature type="compositionally biased region" description="Basic and acidic residues" evidence="5">
    <location>
        <begin position="58"/>
        <end position="67"/>
    </location>
</feature>
<feature type="compositionally biased region" description="Polar residues" evidence="5">
    <location>
        <begin position="45"/>
        <end position="54"/>
    </location>
</feature>
<dbReference type="Gene3D" id="1.10.10.10">
    <property type="entry name" value="Winged helix-like DNA-binding domain superfamily/Winged helix DNA-binding domain"/>
    <property type="match status" value="1"/>
</dbReference>
<keyword evidence="3 4" id="KW-0539">Nucleus</keyword>
<feature type="compositionally biased region" description="Basic and acidic residues" evidence="5">
    <location>
        <begin position="459"/>
        <end position="489"/>
    </location>
</feature>
<reference evidence="7 8" key="1">
    <citation type="journal article" date="2018" name="Nat. Ecol. Evol.">
        <title>Pezizomycetes genomes reveal the molecular basis of ectomycorrhizal truffle lifestyle.</title>
        <authorList>
            <person name="Murat C."/>
            <person name="Payen T."/>
            <person name="Noel B."/>
            <person name="Kuo A."/>
            <person name="Morin E."/>
            <person name="Chen J."/>
            <person name="Kohler A."/>
            <person name="Krizsan K."/>
            <person name="Balestrini R."/>
            <person name="Da Silva C."/>
            <person name="Montanini B."/>
            <person name="Hainaut M."/>
            <person name="Levati E."/>
            <person name="Barry K.W."/>
            <person name="Belfiori B."/>
            <person name="Cichocki N."/>
            <person name="Clum A."/>
            <person name="Dockter R.B."/>
            <person name="Fauchery L."/>
            <person name="Guy J."/>
            <person name="Iotti M."/>
            <person name="Le Tacon F."/>
            <person name="Lindquist E.A."/>
            <person name="Lipzen A."/>
            <person name="Malagnac F."/>
            <person name="Mello A."/>
            <person name="Molinier V."/>
            <person name="Miyauchi S."/>
            <person name="Poulain J."/>
            <person name="Riccioni C."/>
            <person name="Rubini A."/>
            <person name="Sitrit Y."/>
            <person name="Splivallo R."/>
            <person name="Traeger S."/>
            <person name="Wang M."/>
            <person name="Zifcakova L."/>
            <person name="Wipf D."/>
            <person name="Zambonelli A."/>
            <person name="Paolocci F."/>
            <person name="Nowrousian M."/>
            <person name="Ottonello S."/>
            <person name="Baldrian P."/>
            <person name="Spatafora J.W."/>
            <person name="Henrissat B."/>
            <person name="Nagy L.G."/>
            <person name="Aury J.M."/>
            <person name="Wincker P."/>
            <person name="Grigoriev I.V."/>
            <person name="Bonfante P."/>
            <person name="Martin F.M."/>
        </authorList>
    </citation>
    <scope>NUCLEOTIDE SEQUENCE [LARGE SCALE GENOMIC DNA]</scope>
    <source>
        <strain evidence="7 8">ATCC MYA-4762</strain>
    </source>
</reference>
<dbReference type="CDD" id="cd00059">
    <property type="entry name" value="FH_FOX"/>
    <property type="match status" value="1"/>
</dbReference>
<dbReference type="InterPro" id="IPR001766">
    <property type="entry name" value="Fork_head_dom"/>
</dbReference>
<evidence type="ECO:0000259" key="6">
    <source>
        <dbReference type="PROSITE" id="PS50039"/>
    </source>
</evidence>
<dbReference type="PROSITE" id="PS00657">
    <property type="entry name" value="FORK_HEAD_1"/>
    <property type="match status" value="1"/>
</dbReference>
<dbReference type="InterPro" id="IPR050211">
    <property type="entry name" value="FOX_domain-containing"/>
</dbReference>
<feature type="region of interest" description="Disordered" evidence="5">
    <location>
        <begin position="377"/>
        <end position="501"/>
    </location>
</feature>
<keyword evidence="2 4" id="KW-0238">DNA-binding</keyword>
<organism evidence="7 8">
    <name type="scientific">Terfezia boudieri ATCC MYA-4762</name>
    <dbReference type="NCBI Taxonomy" id="1051890"/>
    <lineage>
        <taxon>Eukaryota</taxon>
        <taxon>Fungi</taxon>
        <taxon>Dikarya</taxon>
        <taxon>Ascomycota</taxon>
        <taxon>Pezizomycotina</taxon>
        <taxon>Pezizomycetes</taxon>
        <taxon>Pezizales</taxon>
        <taxon>Pezizaceae</taxon>
        <taxon>Terfezia</taxon>
    </lineage>
</organism>
<dbReference type="PROSITE" id="PS00658">
    <property type="entry name" value="FORK_HEAD_2"/>
    <property type="match status" value="1"/>
</dbReference>
<dbReference type="EMBL" id="ML121538">
    <property type="protein sequence ID" value="RPB25413.1"/>
    <property type="molecule type" value="Genomic_DNA"/>
</dbReference>
<dbReference type="Pfam" id="PF00250">
    <property type="entry name" value="Forkhead"/>
    <property type="match status" value="1"/>
</dbReference>
<feature type="region of interest" description="Disordered" evidence="5">
    <location>
        <begin position="520"/>
        <end position="539"/>
    </location>
</feature>
<feature type="compositionally biased region" description="Low complexity" evidence="5">
    <location>
        <begin position="520"/>
        <end position="530"/>
    </location>
</feature>
<name>A0A3N4LR69_9PEZI</name>
<dbReference type="PANTHER" id="PTHR11829:SF343">
    <property type="entry name" value="FORK-HEAD DOMAIN-CONTAINING PROTEIN"/>
    <property type="match status" value="1"/>
</dbReference>
<dbReference type="GO" id="GO:0001228">
    <property type="term" value="F:DNA-binding transcription activator activity, RNA polymerase II-specific"/>
    <property type="evidence" value="ECO:0007669"/>
    <property type="project" value="UniProtKB-ARBA"/>
</dbReference>
<keyword evidence="8" id="KW-1185">Reference proteome</keyword>
<dbReference type="SUPFAM" id="SSF46785">
    <property type="entry name" value="Winged helix' DNA-binding domain"/>
    <property type="match status" value="1"/>
</dbReference>
<dbReference type="InterPro" id="IPR036390">
    <property type="entry name" value="WH_DNA-bd_sf"/>
</dbReference>
<dbReference type="PANTHER" id="PTHR11829">
    <property type="entry name" value="FORKHEAD BOX PROTEIN"/>
    <property type="match status" value="1"/>
</dbReference>
<accession>A0A3N4LR69</accession>
<sequence>MASARPTSFTRHHKNTGVLRDVLPSQALGVSQVLEFGSNKVVFPQPSTRTSPSPLKQKAAERKEKPHQSFTNIFGNAASRRIVKPPPTKLAPPLTKSSSTDSLMKRPPITIFDTALPNVPKRTSQPALFTSFPATKSNIGKENVAPESYTKDVSGSVLGHSRNSSMTKVMSQKFKEVLQESCGQGKKENGKTMQLSPRSITVPEPEEMPTVDDNGNKPPYSYATLIGMAILRAPGRRLTLAQIYKWISETFAYYRTSDAGWQNSIRHNLSLNKAFVKQERPKDDPGKGNYWTVEAGEEYQFLKQKGGRKSALGKLKKVSKRVGTSRVGIPKVELFEPQAELPDHLELPQPAKSIDGNGLEGILHQKVLMNESLISSDATELASPEPKRTLDDPFRPTSPILQQKSSPPAVLTIHSSPPFSEALREPTPAMFPPLTRKRKPSQMNDSGYFSSLESSVLRSSREDERHKIKRGRAEEDIARIRHSSHESPADKSNITTNPSFLMSSPLRGYTTQKSLPPLTPATTLRLQRPPMSASPNTNLRRHRDRIKQLVGSPQRDIEVLEEDIWGTAFNTGLNDSPCSSRTDDNAFTDTLLSKGYFGSPEKRVARKDLRRTLFDQLSPEKVMKATTKTPQPEMFNVVRNGFQLLRDIQEKENSPIKGRAT</sequence>
<dbReference type="InParanoid" id="A0A3N4LR69"/>
<dbReference type="OrthoDB" id="5954824at2759"/>
<dbReference type="GO" id="GO:0000978">
    <property type="term" value="F:RNA polymerase II cis-regulatory region sequence-specific DNA binding"/>
    <property type="evidence" value="ECO:0007669"/>
    <property type="project" value="UniProtKB-ARBA"/>
</dbReference>
<evidence type="ECO:0000256" key="1">
    <source>
        <dbReference type="ARBA" id="ARBA00004123"/>
    </source>
</evidence>
<dbReference type="PROSITE" id="PS50039">
    <property type="entry name" value="FORK_HEAD_3"/>
    <property type="match status" value="1"/>
</dbReference>
<feature type="DNA-binding region" description="Fork-head" evidence="4">
    <location>
        <begin position="217"/>
        <end position="311"/>
    </location>
</feature>
<dbReference type="SMART" id="SM00339">
    <property type="entry name" value="FH"/>
    <property type="match status" value="1"/>
</dbReference>
<feature type="region of interest" description="Disordered" evidence="5">
    <location>
        <begin position="83"/>
        <end position="105"/>
    </location>
</feature>